<dbReference type="HOGENOM" id="CLU_3092581_0_0_1"/>
<proteinExistence type="predicted"/>
<sequence>APYFPPNTDFTPLLGVYTNKEKAILNCKTGMLKHITIIQFNKKSTFWYFLTI</sequence>
<reference evidence="2" key="1">
    <citation type="journal article" date="2002" name="Science">
        <title>The draft genome of Ciona intestinalis: insights into chordate and vertebrate origins.</title>
        <authorList>
            <person name="Dehal P."/>
            <person name="Satou Y."/>
            <person name="Campbell R.K."/>
            <person name="Chapman J."/>
            <person name="Degnan B."/>
            <person name="De Tomaso A."/>
            <person name="Davidson B."/>
            <person name="Di Gregorio A."/>
            <person name="Gelpke M."/>
            <person name="Goodstein D.M."/>
            <person name="Harafuji N."/>
            <person name="Hastings K.E."/>
            <person name="Ho I."/>
            <person name="Hotta K."/>
            <person name="Huang W."/>
            <person name="Kawashima T."/>
            <person name="Lemaire P."/>
            <person name="Martinez D."/>
            <person name="Meinertzhagen I.A."/>
            <person name="Necula S."/>
            <person name="Nonaka M."/>
            <person name="Putnam N."/>
            <person name="Rash S."/>
            <person name="Saiga H."/>
            <person name="Satake M."/>
            <person name="Terry A."/>
            <person name="Yamada L."/>
            <person name="Wang H.G."/>
            <person name="Awazu S."/>
            <person name="Azumi K."/>
            <person name="Boore J."/>
            <person name="Branno M."/>
            <person name="Chin-Bow S."/>
            <person name="DeSantis R."/>
            <person name="Doyle S."/>
            <person name="Francino P."/>
            <person name="Keys D.N."/>
            <person name="Haga S."/>
            <person name="Hayashi H."/>
            <person name="Hino K."/>
            <person name="Imai K.S."/>
            <person name="Inaba K."/>
            <person name="Kano S."/>
            <person name="Kobayashi K."/>
            <person name="Kobayashi M."/>
            <person name="Lee B.I."/>
            <person name="Makabe K.W."/>
            <person name="Manohar C."/>
            <person name="Matassi G."/>
            <person name="Medina M."/>
            <person name="Mochizuki Y."/>
            <person name="Mount S."/>
            <person name="Morishita T."/>
            <person name="Miura S."/>
            <person name="Nakayama A."/>
            <person name="Nishizaka S."/>
            <person name="Nomoto H."/>
            <person name="Ohta F."/>
            <person name="Oishi K."/>
            <person name="Rigoutsos I."/>
            <person name="Sano M."/>
            <person name="Sasaki A."/>
            <person name="Sasakura Y."/>
            <person name="Shoguchi E."/>
            <person name="Shin-i T."/>
            <person name="Spagnuolo A."/>
            <person name="Stainier D."/>
            <person name="Suzuki M.M."/>
            <person name="Tassy O."/>
            <person name="Takatori N."/>
            <person name="Tokuoka M."/>
            <person name="Yagi K."/>
            <person name="Yoshizaki F."/>
            <person name="Wada S."/>
            <person name="Zhang C."/>
            <person name="Hyatt P.D."/>
            <person name="Larimer F."/>
            <person name="Detter C."/>
            <person name="Doggett N."/>
            <person name="Glavina T."/>
            <person name="Hawkins T."/>
            <person name="Richardson P."/>
            <person name="Lucas S."/>
            <person name="Kohara Y."/>
            <person name="Levine M."/>
            <person name="Satoh N."/>
            <person name="Rokhsar D.S."/>
        </authorList>
    </citation>
    <scope>NUCLEOTIDE SEQUENCE [LARGE SCALE GENOMIC DNA]</scope>
</reference>
<dbReference type="AlphaFoldDB" id="H2XJR5"/>
<evidence type="ECO:0000313" key="2">
    <source>
        <dbReference type="Proteomes" id="UP000008144"/>
    </source>
</evidence>
<name>H2XJR5_CIOIN</name>
<dbReference type="EMBL" id="EAAA01001099">
    <property type="status" value="NOT_ANNOTATED_CDS"/>
    <property type="molecule type" value="Genomic_DNA"/>
</dbReference>
<reference evidence="1" key="2">
    <citation type="journal article" date="2008" name="Genome Biol.">
        <title>Improved genome assembly and evidence-based global gene model set for the chordate Ciona intestinalis: new insight into intron and operon populations.</title>
        <authorList>
            <person name="Satou Y."/>
            <person name="Mineta K."/>
            <person name="Ogasawara M."/>
            <person name="Sasakura Y."/>
            <person name="Shoguchi E."/>
            <person name="Ueno K."/>
            <person name="Yamada L."/>
            <person name="Matsumoto J."/>
            <person name="Wasserscheid J."/>
            <person name="Dewar K."/>
            <person name="Wiley G.B."/>
            <person name="Macmil S.L."/>
            <person name="Roe B.A."/>
            <person name="Zeller R.W."/>
            <person name="Hastings K.E."/>
            <person name="Lemaire P."/>
            <person name="Lindquist E."/>
            <person name="Endo T."/>
            <person name="Hotta K."/>
            <person name="Inaba K."/>
        </authorList>
    </citation>
    <scope>NUCLEOTIDE SEQUENCE [LARGE SCALE GENOMIC DNA]</scope>
    <source>
        <strain evidence="1">wild type</strain>
    </source>
</reference>
<dbReference type="Proteomes" id="UP000008144">
    <property type="component" value="Chromosome 13"/>
</dbReference>
<dbReference type="Ensembl" id="ENSCINT00000035587.1">
    <property type="protein sequence ID" value="ENSCINP00000029897.1"/>
    <property type="gene ID" value="ENSCING00000021294.1"/>
</dbReference>
<accession>H2XJR5</accession>
<organism evidence="1 2">
    <name type="scientific">Ciona intestinalis</name>
    <name type="common">Transparent sea squirt</name>
    <name type="synonym">Ascidia intestinalis</name>
    <dbReference type="NCBI Taxonomy" id="7719"/>
    <lineage>
        <taxon>Eukaryota</taxon>
        <taxon>Metazoa</taxon>
        <taxon>Chordata</taxon>
        <taxon>Tunicata</taxon>
        <taxon>Ascidiacea</taxon>
        <taxon>Phlebobranchia</taxon>
        <taxon>Cionidae</taxon>
        <taxon>Ciona</taxon>
    </lineage>
</organism>
<dbReference type="InParanoid" id="H2XJR5"/>
<protein>
    <submittedName>
        <fullName evidence="1">Uncharacterized protein</fullName>
    </submittedName>
</protein>
<reference evidence="1" key="3">
    <citation type="submission" date="2025-08" db="UniProtKB">
        <authorList>
            <consortium name="Ensembl"/>
        </authorList>
    </citation>
    <scope>IDENTIFICATION</scope>
</reference>
<evidence type="ECO:0000313" key="1">
    <source>
        <dbReference type="Ensembl" id="ENSCINP00000029897.1"/>
    </source>
</evidence>
<reference evidence="1" key="4">
    <citation type="submission" date="2025-09" db="UniProtKB">
        <authorList>
            <consortium name="Ensembl"/>
        </authorList>
    </citation>
    <scope>IDENTIFICATION</scope>
</reference>
<keyword evidence="2" id="KW-1185">Reference proteome</keyword>